<dbReference type="RefSeq" id="XP_028472168.1">
    <property type="nucleotide sequence ID" value="XM_028619595.1"/>
</dbReference>
<dbReference type="GeneID" id="39588505"/>
<evidence type="ECO:0000313" key="2">
    <source>
        <dbReference type="EMBL" id="RSH77021.1"/>
    </source>
</evidence>
<accession>A0A427XDM7</accession>
<dbReference type="Pfam" id="PF25117">
    <property type="entry name" value="Agd3_C"/>
    <property type="match status" value="1"/>
</dbReference>
<dbReference type="InterPro" id="IPR056825">
    <property type="entry name" value="Agd3_C"/>
</dbReference>
<reference evidence="2 3" key="1">
    <citation type="submission" date="2018-11" db="EMBL/GenBank/DDBJ databases">
        <title>Genome sequence of Apiotrichum porosum DSM 27194.</title>
        <authorList>
            <person name="Aliyu H."/>
            <person name="Gorte O."/>
            <person name="Ochsenreither K."/>
        </authorList>
    </citation>
    <scope>NUCLEOTIDE SEQUENCE [LARGE SCALE GENOMIC DNA]</scope>
    <source>
        <strain evidence="2 3">DSM 27194</strain>
    </source>
</reference>
<organism evidence="2 3">
    <name type="scientific">Apiotrichum porosum</name>
    <dbReference type="NCBI Taxonomy" id="105984"/>
    <lineage>
        <taxon>Eukaryota</taxon>
        <taxon>Fungi</taxon>
        <taxon>Dikarya</taxon>
        <taxon>Basidiomycota</taxon>
        <taxon>Agaricomycotina</taxon>
        <taxon>Tremellomycetes</taxon>
        <taxon>Trichosporonales</taxon>
        <taxon>Trichosporonaceae</taxon>
        <taxon>Apiotrichum</taxon>
    </lineage>
</organism>
<protein>
    <recommendedName>
        <fullName evidence="1">Agd3 C-terminal domain-containing protein</fullName>
    </recommendedName>
</protein>
<dbReference type="EMBL" id="RSCE01000019">
    <property type="protein sequence ID" value="RSH77021.1"/>
    <property type="molecule type" value="Genomic_DNA"/>
</dbReference>
<dbReference type="STRING" id="105984.A0A427XDM7"/>
<dbReference type="Proteomes" id="UP000279236">
    <property type="component" value="Unassembled WGS sequence"/>
</dbReference>
<evidence type="ECO:0000313" key="3">
    <source>
        <dbReference type="Proteomes" id="UP000279236"/>
    </source>
</evidence>
<sequence length="84" mass="8305">MALDQCEPSVSYTPSDDGTAITHVVVTAANQACSVVVPVTIPSGSATAAVGSIASDQVGSEPPIQWVTLNGGAATVTLNPPISI</sequence>
<comment type="caution">
    <text evidence="2">The sequence shown here is derived from an EMBL/GenBank/DDBJ whole genome shotgun (WGS) entry which is preliminary data.</text>
</comment>
<proteinExistence type="predicted"/>
<keyword evidence="3" id="KW-1185">Reference proteome</keyword>
<evidence type="ECO:0000259" key="1">
    <source>
        <dbReference type="Pfam" id="PF25117"/>
    </source>
</evidence>
<dbReference type="AlphaFoldDB" id="A0A427XDM7"/>
<name>A0A427XDM7_9TREE</name>
<gene>
    <name evidence="2" type="ORF">EHS24_003962</name>
</gene>
<dbReference type="OrthoDB" id="10529632at2759"/>
<feature type="domain" description="Agd3 C-terminal" evidence="1">
    <location>
        <begin position="15"/>
        <end position="82"/>
    </location>
</feature>